<evidence type="ECO:0000313" key="1">
    <source>
        <dbReference type="EMBL" id="MBP0466511.1"/>
    </source>
</evidence>
<organism evidence="1 2">
    <name type="scientific">Roseomonas nitratireducens</name>
    <dbReference type="NCBI Taxonomy" id="2820810"/>
    <lineage>
        <taxon>Bacteria</taxon>
        <taxon>Pseudomonadati</taxon>
        <taxon>Pseudomonadota</taxon>
        <taxon>Alphaproteobacteria</taxon>
        <taxon>Acetobacterales</taxon>
        <taxon>Roseomonadaceae</taxon>
        <taxon>Roseomonas</taxon>
    </lineage>
</organism>
<keyword evidence="2" id="KW-1185">Reference proteome</keyword>
<evidence type="ECO:0008006" key="3">
    <source>
        <dbReference type="Google" id="ProtNLM"/>
    </source>
</evidence>
<proteinExistence type="predicted"/>
<name>A0ABS4B0E6_9PROT</name>
<dbReference type="EMBL" id="JAGIYZ010000030">
    <property type="protein sequence ID" value="MBP0466511.1"/>
    <property type="molecule type" value="Genomic_DNA"/>
</dbReference>
<sequence>MAEVRVELPDEVAEEIARRAAALGTTAAEWVSAMVQDVAADLPEDSGEGPDSWIAR</sequence>
<dbReference type="Proteomes" id="UP000680815">
    <property type="component" value="Unassembled WGS sequence"/>
</dbReference>
<accession>A0ABS4B0E6</accession>
<protein>
    <recommendedName>
        <fullName evidence="3">Toxin-antitoxin system HicB family antitoxin</fullName>
    </recommendedName>
</protein>
<comment type="caution">
    <text evidence="1">The sequence shown here is derived from an EMBL/GenBank/DDBJ whole genome shotgun (WGS) entry which is preliminary data.</text>
</comment>
<evidence type="ECO:0000313" key="2">
    <source>
        <dbReference type="Proteomes" id="UP000680815"/>
    </source>
</evidence>
<reference evidence="1 2" key="1">
    <citation type="submission" date="2021-03" db="EMBL/GenBank/DDBJ databases">
        <authorList>
            <person name="So Y."/>
        </authorList>
    </citation>
    <scope>NUCLEOTIDE SEQUENCE [LARGE SCALE GENOMIC DNA]</scope>
    <source>
        <strain evidence="1 2">PWR1</strain>
    </source>
</reference>
<gene>
    <name evidence="1" type="ORF">J5Y09_21460</name>
</gene>
<dbReference type="RefSeq" id="WP_209353909.1">
    <property type="nucleotide sequence ID" value="NZ_JAGIYZ010000030.1"/>
</dbReference>